<dbReference type="PROSITE" id="PS51898">
    <property type="entry name" value="TYR_RECOMBINASE"/>
    <property type="match status" value="1"/>
</dbReference>
<dbReference type="GO" id="GO:0003677">
    <property type="term" value="F:DNA binding"/>
    <property type="evidence" value="ECO:0007669"/>
    <property type="project" value="UniProtKB-UniRule"/>
</dbReference>
<accession>A0A3R9QDT0</accession>
<reference evidence="8 9" key="1">
    <citation type="submission" date="2018-12" db="EMBL/GenBank/DDBJ databases">
        <title>Sequencing of bacterial isolates from soil warming experiment in Harvard Forest, Massachusetts, USA.</title>
        <authorList>
            <person name="Deangelis K."/>
        </authorList>
    </citation>
    <scope>NUCLEOTIDE SEQUENCE [LARGE SCALE GENOMIC DNA]</scope>
    <source>
        <strain evidence="8 9">EB153</strain>
    </source>
</reference>
<name>A0A3R9QDT0_9BACT</name>
<keyword evidence="2" id="KW-0229">DNA integration</keyword>
<evidence type="ECO:0000313" key="8">
    <source>
        <dbReference type="EMBL" id="RSL18921.1"/>
    </source>
</evidence>
<dbReference type="GO" id="GO:0006310">
    <property type="term" value="P:DNA recombination"/>
    <property type="evidence" value="ECO:0007669"/>
    <property type="project" value="UniProtKB-KW"/>
</dbReference>
<dbReference type="GO" id="GO:0015074">
    <property type="term" value="P:DNA integration"/>
    <property type="evidence" value="ECO:0007669"/>
    <property type="project" value="UniProtKB-KW"/>
</dbReference>
<evidence type="ECO:0000256" key="5">
    <source>
        <dbReference type="PROSITE-ProRule" id="PRU01248"/>
    </source>
</evidence>
<feature type="domain" description="Tyr recombinase" evidence="6">
    <location>
        <begin position="122"/>
        <end position="306"/>
    </location>
</feature>
<dbReference type="EMBL" id="RSDW01000001">
    <property type="protein sequence ID" value="RSL18921.1"/>
    <property type="molecule type" value="Genomic_DNA"/>
</dbReference>
<evidence type="ECO:0000256" key="1">
    <source>
        <dbReference type="ARBA" id="ARBA00008857"/>
    </source>
</evidence>
<dbReference type="InterPro" id="IPR013762">
    <property type="entry name" value="Integrase-like_cat_sf"/>
</dbReference>
<dbReference type="Gene3D" id="1.10.443.10">
    <property type="entry name" value="Intergrase catalytic core"/>
    <property type="match status" value="1"/>
</dbReference>
<dbReference type="SUPFAM" id="SSF47823">
    <property type="entry name" value="lambda integrase-like, N-terminal domain"/>
    <property type="match status" value="1"/>
</dbReference>
<feature type="domain" description="Core-binding (CB)" evidence="7">
    <location>
        <begin position="19"/>
        <end position="97"/>
    </location>
</feature>
<dbReference type="Pfam" id="PF00589">
    <property type="entry name" value="Phage_integrase"/>
    <property type="match status" value="1"/>
</dbReference>
<keyword evidence="3 5" id="KW-0238">DNA-binding</keyword>
<dbReference type="PANTHER" id="PTHR30349:SF64">
    <property type="entry name" value="PROPHAGE INTEGRASE INTD-RELATED"/>
    <property type="match status" value="1"/>
</dbReference>
<evidence type="ECO:0000313" key="9">
    <source>
        <dbReference type="Proteomes" id="UP000269669"/>
    </source>
</evidence>
<evidence type="ECO:0000259" key="7">
    <source>
        <dbReference type="PROSITE" id="PS51900"/>
    </source>
</evidence>
<dbReference type="SUPFAM" id="SSF56349">
    <property type="entry name" value="DNA breaking-rejoining enzymes"/>
    <property type="match status" value="1"/>
</dbReference>
<dbReference type="InterPro" id="IPR010998">
    <property type="entry name" value="Integrase_recombinase_N"/>
</dbReference>
<gene>
    <name evidence="8" type="ORF">EDE15_4531</name>
</gene>
<dbReference type="InterPro" id="IPR050090">
    <property type="entry name" value="Tyrosine_recombinase_XerCD"/>
</dbReference>
<dbReference type="InterPro" id="IPR044068">
    <property type="entry name" value="CB"/>
</dbReference>
<evidence type="ECO:0000256" key="2">
    <source>
        <dbReference type="ARBA" id="ARBA00022908"/>
    </source>
</evidence>
<dbReference type="InterPro" id="IPR011010">
    <property type="entry name" value="DNA_brk_join_enz"/>
</dbReference>
<comment type="caution">
    <text evidence="8">The sequence shown here is derived from an EMBL/GenBank/DDBJ whole genome shotgun (WGS) entry which is preliminary data.</text>
</comment>
<dbReference type="Proteomes" id="UP000269669">
    <property type="component" value="Unassembled WGS sequence"/>
</dbReference>
<dbReference type="InterPro" id="IPR002104">
    <property type="entry name" value="Integrase_catalytic"/>
</dbReference>
<dbReference type="PROSITE" id="PS51900">
    <property type="entry name" value="CB"/>
    <property type="match status" value="1"/>
</dbReference>
<comment type="similarity">
    <text evidence="1">Belongs to the 'phage' integrase family.</text>
</comment>
<dbReference type="AlphaFoldDB" id="A0A3R9QDT0"/>
<evidence type="ECO:0000256" key="3">
    <source>
        <dbReference type="ARBA" id="ARBA00023125"/>
    </source>
</evidence>
<organism evidence="8 9">
    <name type="scientific">Edaphobacter aggregans</name>
    <dbReference type="NCBI Taxonomy" id="570835"/>
    <lineage>
        <taxon>Bacteria</taxon>
        <taxon>Pseudomonadati</taxon>
        <taxon>Acidobacteriota</taxon>
        <taxon>Terriglobia</taxon>
        <taxon>Terriglobales</taxon>
        <taxon>Acidobacteriaceae</taxon>
        <taxon>Edaphobacter</taxon>
    </lineage>
</organism>
<proteinExistence type="inferred from homology"/>
<dbReference type="CDD" id="cd00397">
    <property type="entry name" value="DNA_BRE_C"/>
    <property type="match status" value="1"/>
</dbReference>
<protein>
    <submittedName>
        <fullName evidence="8">Site-specific recombinase XerD</fullName>
    </submittedName>
</protein>
<dbReference type="OrthoDB" id="107867at2"/>
<keyword evidence="9" id="KW-1185">Reference proteome</keyword>
<evidence type="ECO:0000256" key="4">
    <source>
        <dbReference type="ARBA" id="ARBA00023172"/>
    </source>
</evidence>
<keyword evidence="4" id="KW-0233">DNA recombination</keyword>
<dbReference type="PANTHER" id="PTHR30349">
    <property type="entry name" value="PHAGE INTEGRASE-RELATED"/>
    <property type="match status" value="1"/>
</dbReference>
<sequence length="318" mass="35555">MYQKRKARRRSTRTTLRLPDLDHSKNSVLQSLGSAASKRTYGAAIEDFITWYCSEPRLAFGRTVVLRYRYELESRRLAPATINLRLAAVRRLAYEASDNGLLNPDLAAGIRRVKGAKRLGMRIGNWLTAGQGRKLLEVPGSGSIRDKRDHAMLSLLLGCGLRRAELTGLTVDHLQQRDEHWAIINLFGKGGHVRTVPVPSWVKLVLDQWLTAAGIEEGVVFRRVSRTGTVWGPKISEKLVWWVVRERAKAAGIDKLAPHDLRRTCARLCHAAGGELEQIQFLLGHRSVETTERYLGCRQRLASAVNDKIGIEPTSGAP</sequence>
<dbReference type="Gene3D" id="1.10.150.130">
    <property type="match status" value="1"/>
</dbReference>
<evidence type="ECO:0000259" key="6">
    <source>
        <dbReference type="PROSITE" id="PS51898"/>
    </source>
</evidence>